<feature type="domain" description="Rhodanese" evidence="1">
    <location>
        <begin position="12"/>
        <end position="60"/>
    </location>
</feature>
<dbReference type="FunFam" id="3.40.250.10:FF:000049">
    <property type="entry name" value="Phage shock protein E"/>
    <property type="match status" value="1"/>
</dbReference>
<gene>
    <name evidence="2" type="ORF">S01H1_58309</name>
</gene>
<dbReference type="PROSITE" id="PS50206">
    <property type="entry name" value="RHODANESE_3"/>
    <property type="match status" value="2"/>
</dbReference>
<name>X0VJY5_9ZZZZ</name>
<dbReference type="InterPro" id="IPR050229">
    <property type="entry name" value="GlpE_sulfurtransferase"/>
</dbReference>
<sequence length="164" mass="18438">LPVFAGWVLSYDKPILLVLEDQCHLERAVRYLIRAGYDWIVGYLKGGVEGFYNAGFPTEHMELLTVHQLKAKIDRGEELTILDDRGQDEWDQGHIKGAKHIYVGHIPERMSDIPKDKPVAMFCNVGHRAGLGASILLREGCREVYNVLGSMTAWKAAGYPITTE</sequence>
<dbReference type="PANTHER" id="PTHR43031">
    <property type="entry name" value="FAD-DEPENDENT OXIDOREDUCTASE"/>
    <property type="match status" value="1"/>
</dbReference>
<dbReference type="InterPro" id="IPR001763">
    <property type="entry name" value="Rhodanese-like_dom"/>
</dbReference>
<dbReference type="SMART" id="SM00450">
    <property type="entry name" value="RHOD"/>
    <property type="match status" value="1"/>
</dbReference>
<organism evidence="2">
    <name type="scientific">marine sediment metagenome</name>
    <dbReference type="NCBI Taxonomy" id="412755"/>
    <lineage>
        <taxon>unclassified sequences</taxon>
        <taxon>metagenomes</taxon>
        <taxon>ecological metagenomes</taxon>
    </lineage>
</organism>
<feature type="domain" description="Rhodanese" evidence="1">
    <location>
        <begin position="75"/>
        <end position="163"/>
    </location>
</feature>
<dbReference type="EMBL" id="BARS01038087">
    <property type="protein sequence ID" value="GAG18594.1"/>
    <property type="molecule type" value="Genomic_DNA"/>
</dbReference>
<dbReference type="CDD" id="cd00158">
    <property type="entry name" value="RHOD"/>
    <property type="match status" value="1"/>
</dbReference>
<reference evidence="2" key="1">
    <citation type="journal article" date="2014" name="Front. Microbiol.">
        <title>High frequency of phylogenetically diverse reductive dehalogenase-homologous genes in deep subseafloor sedimentary metagenomes.</title>
        <authorList>
            <person name="Kawai M."/>
            <person name="Futagami T."/>
            <person name="Toyoda A."/>
            <person name="Takaki Y."/>
            <person name="Nishi S."/>
            <person name="Hori S."/>
            <person name="Arai W."/>
            <person name="Tsubouchi T."/>
            <person name="Morono Y."/>
            <person name="Uchiyama I."/>
            <person name="Ito T."/>
            <person name="Fujiyama A."/>
            <person name="Inagaki F."/>
            <person name="Takami H."/>
        </authorList>
    </citation>
    <scope>NUCLEOTIDE SEQUENCE</scope>
    <source>
        <strain evidence="2">Expedition CK06-06</strain>
    </source>
</reference>
<feature type="non-terminal residue" evidence="2">
    <location>
        <position position="1"/>
    </location>
</feature>
<evidence type="ECO:0000313" key="2">
    <source>
        <dbReference type="EMBL" id="GAG18594.1"/>
    </source>
</evidence>
<accession>X0VJY5</accession>
<proteinExistence type="predicted"/>
<evidence type="ECO:0000259" key="1">
    <source>
        <dbReference type="PROSITE" id="PS50206"/>
    </source>
</evidence>
<dbReference type="InterPro" id="IPR036873">
    <property type="entry name" value="Rhodanese-like_dom_sf"/>
</dbReference>
<dbReference type="PANTHER" id="PTHR43031:SF1">
    <property type="entry name" value="PYRIDINE NUCLEOTIDE-DISULPHIDE OXIDOREDUCTASE"/>
    <property type="match status" value="1"/>
</dbReference>
<dbReference type="SUPFAM" id="SSF52821">
    <property type="entry name" value="Rhodanese/Cell cycle control phosphatase"/>
    <property type="match status" value="2"/>
</dbReference>
<dbReference type="Pfam" id="PF00581">
    <property type="entry name" value="Rhodanese"/>
    <property type="match status" value="1"/>
</dbReference>
<dbReference type="AlphaFoldDB" id="X0VJY5"/>
<dbReference type="Gene3D" id="3.40.250.10">
    <property type="entry name" value="Rhodanese-like domain"/>
    <property type="match status" value="1"/>
</dbReference>
<comment type="caution">
    <text evidence="2">The sequence shown here is derived from an EMBL/GenBank/DDBJ whole genome shotgun (WGS) entry which is preliminary data.</text>
</comment>
<protein>
    <recommendedName>
        <fullName evidence="1">Rhodanese domain-containing protein</fullName>
    </recommendedName>
</protein>